<dbReference type="PANTHER" id="PTHR30404">
    <property type="entry name" value="N-ACETYLMURAMOYL-L-ALANINE AMIDASE"/>
    <property type="match status" value="1"/>
</dbReference>
<dbReference type="EC" id="3.5.1.28" evidence="3"/>
<accession>A0A841T249</accession>
<keyword evidence="4" id="KW-1185">Reference proteome</keyword>
<dbReference type="AlphaFoldDB" id="A0A841T249"/>
<name>A0A841T249_9BACL</name>
<gene>
    <name evidence="3" type="primary">cwlD</name>
    <name evidence="3" type="ORF">H7B67_20245</name>
</gene>
<dbReference type="GO" id="GO:0030288">
    <property type="term" value="C:outer membrane-bounded periplasmic space"/>
    <property type="evidence" value="ECO:0007669"/>
    <property type="project" value="TreeGrafter"/>
</dbReference>
<dbReference type="RefSeq" id="WP_185121692.1">
    <property type="nucleotide sequence ID" value="NZ_JACJVQ010000018.1"/>
</dbReference>
<evidence type="ECO:0000259" key="2">
    <source>
        <dbReference type="SMART" id="SM00646"/>
    </source>
</evidence>
<dbReference type="EMBL" id="JACJVQ010000018">
    <property type="protein sequence ID" value="MBB6636458.1"/>
    <property type="molecule type" value="Genomic_DNA"/>
</dbReference>
<comment type="caution">
    <text evidence="3">The sequence shown here is derived from an EMBL/GenBank/DDBJ whole genome shotgun (WGS) entry which is preliminary data.</text>
</comment>
<dbReference type="SMART" id="SM00646">
    <property type="entry name" value="Ami_3"/>
    <property type="match status" value="1"/>
</dbReference>
<dbReference type="Gene3D" id="3.40.630.40">
    <property type="entry name" value="Zn-dependent exopeptidases"/>
    <property type="match status" value="1"/>
</dbReference>
<dbReference type="InterPro" id="IPR014234">
    <property type="entry name" value="Spore_CwlD"/>
</dbReference>
<dbReference type="SUPFAM" id="SSF53187">
    <property type="entry name" value="Zn-dependent exopeptidases"/>
    <property type="match status" value="1"/>
</dbReference>
<dbReference type="GO" id="GO:0009253">
    <property type="term" value="P:peptidoglycan catabolic process"/>
    <property type="evidence" value="ECO:0007669"/>
    <property type="project" value="InterPro"/>
</dbReference>
<dbReference type="Pfam" id="PF01520">
    <property type="entry name" value="Amidase_3"/>
    <property type="match status" value="1"/>
</dbReference>
<evidence type="ECO:0000313" key="3">
    <source>
        <dbReference type="EMBL" id="MBB6636458.1"/>
    </source>
</evidence>
<dbReference type="InterPro" id="IPR002508">
    <property type="entry name" value="MurNAc-LAA_cat"/>
</dbReference>
<dbReference type="CDD" id="cd02696">
    <property type="entry name" value="MurNAc-LAA"/>
    <property type="match status" value="1"/>
</dbReference>
<organism evidence="3 4">
    <name type="scientific">Cohnella thailandensis</name>
    <dbReference type="NCBI Taxonomy" id="557557"/>
    <lineage>
        <taxon>Bacteria</taxon>
        <taxon>Bacillati</taxon>
        <taxon>Bacillota</taxon>
        <taxon>Bacilli</taxon>
        <taxon>Bacillales</taxon>
        <taxon>Paenibacillaceae</taxon>
        <taxon>Cohnella</taxon>
    </lineage>
</organism>
<dbReference type="GO" id="GO:0008745">
    <property type="term" value="F:N-acetylmuramoyl-L-alanine amidase activity"/>
    <property type="evidence" value="ECO:0007669"/>
    <property type="project" value="UniProtKB-EC"/>
</dbReference>
<dbReference type="Proteomes" id="UP000535838">
    <property type="component" value="Unassembled WGS sequence"/>
</dbReference>
<keyword evidence="1 3" id="KW-0378">Hydrolase</keyword>
<proteinExistence type="predicted"/>
<reference evidence="3 4" key="1">
    <citation type="submission" date="2020-08" db="EMBL/GenBank/DDBJ databases">
        <title>Cohnella phylogeny.</title>
        <authorList>
            <person name="Dunlap C."/>
        </authorList>
    </citation>
    <scope>NUCLEOTIDE SEQUENCE [LARGE SCALE GENOMIC DNA]</scope>
    <source>
        <strain evidence="3 4">DSM 25241</strain>
    </source>
</reference>
<evidence type="ECO:0000313" key="4">
    <source>
        <dbReference type="Proteomes" id="UP000535838"/>
    </source>
</evidence>
<dbReference type="InterPro" id="IPR050695">
    <property type="entry name" value="N-acetylmuramoyl_amidase_3"/>
</dbReference>
<dbReference type="PANTHER" id="PTHR30404:SF0">
    <property type="entry name" value="N-ACETYLMURAMOYL-L-ALANINE AMIDASE AMIC"/>
    <property type="match status" value="1"/>
</dbReference>
<feature type="domain" description="MurNAc-LAA" evidence="2">
    <location>
        <begin position="142"/>
        <end position="253"/>
    </location>
</feature>
<dbReference type="NCBIfam" id="TIGR02883">
    <property type="entry name" value="spore_cwlD"/>
    <property type="match status" value="1"/>
</dbReference>
<protein>
    <submittedName>
        <fullName evidence="3">N-acetylmuramoyl-L-alanine amidase CwlD</fullName>
        <ecNumber evidence="3">3.5.1.28</ecNumber>
    </submittedName>
</protein>
<evidence type="ECO:0000256" key="1">
    <source>
        <dbReference type="ARBA" id="ARBA00022801"/>
    </source>
</evidence>
<sequence length="265" mass="29370">MSKQSNNPNGSRRYRIALPRFVVWVTKRGWLRLAAVAGLLVLAMTVLFAEIPSTKTWTFWTTPLTGKIIALDAGHGGADGGAESRSGIIEKDINMAIVQYLRDYLQQAGALVILTREGDYDLAGKDVKGYSKRKTEDLISRVELIQSRKADLALSIHMNSVPSPNWSGAQSFYFSGREESIRLAAVIQREIRESLGNTNRTAIKNDKVYLLKTLTMPTALIEIGFLSHPREARLLADEEYQKKVAAALYRGVLRYASGEDGAVKP</sequence>